<keyword evidence="2" id="KW-1185">Reference proteome</keyword>
<proteinExistence type="predicted"/>
<sequence>MWSRYVLKRRVDKYQQENRVLLEQHRQSLAYREVRTVKIDCSFLPDSRWGVIGKDPASPAWLLYLDVKISQPVGCSLASANVEVIFRSHHPEIPSRTTTTRLGPIITNYFGPQHIDGKVIGTEGSIRDWNASHQHGETYILGPTSSEREHMMLSATREPQWTLRGCSWPLPEDKTGLPRRIEWLVEDAVACGGLRLALVLQHDMNPFSIDVHIDGRLHGEKNKKYRFFRPMEQGNMKNLSRIVTPDSTPDFQLDEIASKLNSEMTTLNIRNYRSATRMVWQHETSVTHHQKLCLEPKSEVNTDGSDTDHQSKHSGYTQGNYTVAWICALPIEMAAAKAMLDEIHPSLCVPPSDTNQYILGRIGSFNIVLACLPERVYGTTSAAVVATHILHTFKRIRIRLMVGIGGGVPSAKNDIRLGDVVVSSPTGPYGGVIQHDLGKHVGHKIQMTGSLGKPSQSLLIAVARLRTEHLLAGDKVSHYVEEMLTKSPMMRTAFACRSSDQDQLFEAGYEHVESSETCTGCDQSRTITRPSRSFGPKIHYGLIASGN</sequence>
<protein>
    <recommendedName>
        <fullName evidence="3">Nucleoside phosphorylase domain-containing protein</fullName>
    </recommendedName>
</protein>
<dbReference type="InterPro" id="IPR035994">
    <property type="entry name" value="Nucleoside_phosphorylase_sf"/>
</dbReference>
<gene>
    <name evidence="1" type="ORF">PMG11_09812</name>
</gene>
<evidence type="ECO:0000313" key="2">
    <source>
        <dbReference type="Proteomes" id="UP000042958"/>
    </source>
</evidence>
<dbReference type="GO" id="GO:0003824">
    <property type="term" value="F:catalytic activity"/>
    <property type="evidence" value="ECO:0007669"/>
    <property type="project" value="InterPro"/>
</dbReference>
<dbReference type="OrthoDB" id="1577640at2759"/>
<dbReference type="STRING" id="104259.A0A0F7U0T7"/>
<organism evidence="1 2">
    <name type="scientific">Penicillium brasilianum</name>
    <dbReference type="NCBI Taxonomy" id="104259"/>
    <lineage>
        <taxon>Eukaryota</taxon>
        <taxon>Fungi</taxon>
        <taxon>Dikarya</taxon>
        <taxon>Ascomycota</taxon>
        <taxon>Pezizomycotina</taxon>
        <taxon>Eurotiomycetes</taxon>
        <taxon>Eurotiomycetidae</taxon>
        <taxon>Eurotiales</taxon>
        <taxon>Aspergillaceae</taxon>
        <taxon>Penicillium</taxon>
    </lineage>
</organism>
<accession>A0A0F7U0T7</accession>
<dbReference type="PANTHER" id="PTHR46082:SF11">
    <property type="entry name" value="AAA+ ATPASE DOMAIN-CONTAINING PROTEIN-RELATED"/>
    <property type="match status" value="1"/>
</dbReference>
<dbReference type="SUPFAM" id="SSF53167">
    <property type="entry name" value="Purine and uridine phosphorylases"/>
    <property type="match status" value="1"/>
</dbReference>
<dbReference type="Proteomes" id="UP000042958">
    <property type="component" value="Unassembled WGS sequence"/>
</dbReference>
<name>A0A0F7U0T7_PENBI</name>
<evidence type="ECO:0008006" key="3">
    <source>
        <dbReference type="Google" id="ProtNLM"/>
    </source>
</evidence>
<dbReference type="GO" id="GO:0009116">
    <property type="term" value="P:nucleoside metabolic process"/>
    <property type="evidence" value="ECO:0007669"/>
    <property type="project" value="InterPro"/>
</dbReference>
<reference evidence="2" key="1">
    <citation type="journal article" date="2015" name="Genome Announc.">
        <title>Draft genome sequence of the fungus Penicillium brasilianum MG11.</title>
        <authorList>
            <person name="Horn F."/>
            <person name="Linde J."/>
            <person name="Mattern D.J."/>
            <person name="Walther G."/>
            <person name="Guthke R."/>
            <person name="Brakhage A.A."/>
            <person name="Valiante V."/>
        </authorList>
    </citation>
    <scope>NUCLEOTIDE SEQUENCE [LARGE SCALE GENOMIC DNA]</scope>
    <source>
        <strain evidence="2">MG11</strain>
    </source>
</reference>
<evidence type="ECO:0000313" key="1">
    <source>
        <dbReference type="EMBL" id="CEJ61275.1"/>
    </source>
</evidence>
<dbReference type="AlphaFoldDB" id="A0A0F7U0T7"/>
<dbReference type="EMBL" id="CDHK01000010">
    <property type="protein sequence ID" value="CEJ61275.1"/>
    <property type="molecule type" value="Genomic_DNA"/>
</dbReference>
<dbReference type="InterPro" id="IPR053137">
    <property type="entry name" value="NLR-like"/>
</dbReference>
<dbReference type="Gene3D" id="3.40.50.1580">
    <property type="entry name" value="Nucleoside phosphorylase domain"/>
    <property type="match status" value="1"/>
</dbReference>
<dbReference type="PANTHER" id="PTHR46082">
    <property type="entry name" value="ATP/GTP-BINDING PROTEIN-RELATED"/>
    <property type="match status" value="1"/>
</dbReference>